<feature type="compositionally biased region" description="Pro residues" evidence="1">
    <location>
        <begin position="582"/>
        <end position="619"/>
    </location>
</feature>
<evidence type="ECO:0000256" key="1">
    <source>
        <dbReference type="SAM" id="MobiDB-lite"/>
    </source>
</evidence>
<accession>A0A6J5M3H0</accession>
<protein>
    <submittedName>
        <fullName evidence="2">Uncharacterized protein</fullName>
    </submittedName>
</protein>
<name>A0A6J5M3H0_9CAUD</name>
<dbReference type="EMBL" id="LR796393">
    <property type="protein sequence ID" value="CAB4141515.1"/>
    <property type="molecule type" value="Genomic_DNA"/>
</dbReference>
<organism evidence="2">
    <name type="scientific">uncultured Caudovirales phage</name>
    <dbReference type="NCBI Taxonomy" id="2100421"/>
    <lineage>
        <taxon>Viruses</taxon>
        <taxon>Duplodnaviria</taxon>
        <taxon>Heunggongvirae</taxon>
        <taxon>Uroviricota</taxon>
        <taxon>Caudoviricetes</taxon>
        <taxon>Peduoviridae</taxon>
        <taxon>Maltschvirus</taxon>
        <taxon>Maltschvirus maltsch</taxon>
    </lineage>
</organism>
<proteinExistence type="predicted"/>
<evidence type="ECO:0000313" key="2">
    <source>
        <dbReference type="EMBL" id="CAB4141515.1"/>
    </source>
</evidence>
<reference evidence="2" key="1">
    <citation type="submission" date="2020-04" db="EMBL/GenBank/DDBJ databases">
        <authorList>
            <person name="Chiriac C."/>
            <person name="Salcher M."/>
            <person name="Ghai R."/>
            <person name="Kavagutti S V."/>
        </authorList>
    </citation>
    <scope>NUCLEOTIDE SEQUENCE</scope>
</reference>
<feature type="compositionally biased region" description="Pro residues" evidence="1">
    <location>
        <begin position="633"/>
        <end position="643"/>
    </location>
</feature>
<feature type="region of interest" description="Disordered" evidence="1">
    <location>
        <begin position="578"/>
        <end position="655"/>
    </location>
</feature>
<sequence>MQVRSVGGVPMTQVQQQGVDYIAPRVAAQGAGQLAQILDRMSASAFQMAGVMRQQEGLEFAAQNPLTTEQLQMAKDGVPLGFGKTTSLNFFDQAVAKARSLELAGHFEIEGRNELVKLLSDVEAGNATSDQVSAKIKTMSDGYSKSLASIDPEASIKFRATMATHGNTVLNAAYKAELDRAKNQRIAKFDSDFDGSVRLLEATVSQGSWTDANGQQRSIDELADVFRKNVLAQSLLLGDKALQTQYSTKFESALRNAKINAVTKALMADENMADPERTLQKLRAGDLGNMSPVLQSMITNDFDAVAKVTANFMVAVNNRKSIADAKAAEAKRQGEAQAVNLLEQIYPLPAGNPKRADLIKQLTALPEGSVPIGTLKDLLEPKQPETNQAVYFNLLSGIYNNTITDPRQIWGLVGKGIDGKDAVAALKILQADDRRDSADLDRGISQLAGIPVIPGSVVVIDPKGAEFQRRNELKAQALQIQSAAAAQGKTLTTREILTQLETGVSARRSTEEAKAARTRLDGFARRPDGTPVPGRDWITGPVTLENLPALRQKAGNDPNKLRQITEIEKLLKLADGETVPAPSMPAPSAPAAPAPAPAPAPRPAPAPTPAPAPVAPPAAPAAAPAPAVRAAPAPAPAPVPAPAAAPVRASTTERPFVRTQPPAAEGTAADLKLTRPIELDQYEPKDFSTKATIQKALKTQQAKELFEDYKYYAAALKTGLVPKGGSAREGAKLNSQDLDYFAKQLTSTAYKLEDDHNIKLPTYWDHANTFLGDFSKGQR</sequence>
<feature type="compositionally biased region" description="Low complexity" evidence="1">
    <location>
        <begin position="620"/>
        <end position="632"/>
    </location>
</feature>
<gene>
    <name evidence="2" type="ORF">UFOVP417_42</name>
</gene>